<sequence>MQRVLQHVLDGLPTKPIVNTVVNAPTPLPRLKNGYPDIRRPQFARLAQSVERETLNLKVAGSTPASGSIPDASQAHWE</sequence>
<protein>
    <submittedName>
        <fullName evidence="1">Uncharacterized protein</fullName>
    </submittedName>
</protein>
<dbReference type="Proteomes" id="UP001153332">
    <property type="component" value="Unassembled WGS sequence"/>
</dbReference>
<proteinExistence type="predicted"/>
<name>A0ACC2JB00_9PEZI</name>
<evidence type="ECO:0000313" key="1">
    <source>
        <dbReference type="EMBL" id="KAJ8124683.1"/>
    </source>
</evidence>
<evidence type="ECO:0000313" key="2">
    <source>
        <dbReference type="Proteomes" id="UP001153332"/>
    </source>
</evidence>
<accession>A0ACC2JB00</accession>
<keyword evidence="2" id="KW-1185">Reference proteome</keyword>
<organism evidence="1 2">
    <name type="scientific">Lasiodiplodia mahajangana</name>
    <dbReference type="NCBI Taxonomy" id="1108764"/>
    <lineage>
        <taxon>Eukaryota</taxon>
        <taxon>Fungi</taxon>
        <taxon>Dikarya</taxon>
        <taxon>Ascomycota</taxon>
        <taxon>Pezizomycotina</taxon>
        <taxon>Dothideomycetes</taxon>
        <taxon>Dothideomycetes incertae sedis</taxon>
        <taxon>Botryosphaeriales</taxon>
        <taxon>Botryosphaeriaceae</taxon>
        <taxon>Lasiodiplodia</taxon>
    </lineage>
</organism>
<dbReference type="EMBL" id="JAPUUL010002847">
    <property type="protein sequence ID" value="KAJ8124683.1"/>
    <property type="molecule type" value="Genomic_DNA"/>
</dbReference>
<comment type="caution">
    <text evidence="1">The sequence shown here is derived from an EMBL/GenBank/DDBJ whole genome shotgun (WGS) entry which is preliminary data.</text>
</comment>
<gene>
    <name evidence="1" type="ORF">O1611_g8956</name>
</gene>
<reference evidence="1" key="1">
    <citation type="submission" date="2022-12" db="EMBL/GenBank/DDBJ databases">
        <title>Genome Sequence of Lasiodiplodia mahajangana.</title>
        <authorList>
            <person name="Buettner E."/>
        </authorList>
    </citation>
    <scope>NUCLEOTIDE SEQUENCE</scope>
    <source>
        <strain evidence="1">VT137</strain>
    </source>
</reference>